<keyword evidence="5" id="KW-0732">Signal</keyword>
<dbReference type="EMBL" id="JAVFKD010000012">
    <property type="protein sequence ID" value="KAK5993008.1"/>
    <property type="molecule type" value="Genomic_DNA"/>
</dbReference>
<feature type="signal peptide" evidence="5">
    <location>
        <begin position="1"/>
        <end position="16"/>
    </location>
</feature>
<keyword evidence="3" id="KW-0442">Lipid degradation</keyword>
<reference evidence="6 7" key="1">
    <citation type="submission" date="2024-01" db="EMBL/GenBank/DDBJ databases">
        <title>Complete genome of Cladobotryum mycophilum ATHUM6906.</title>
        <authorList>
            <person name="Christinaki A.C."/>
            <person name="Myridakis A.I."/>
            <person name="Kouvelis V.N."/>
        </authorList>
    </citation>
    <scope>NUCLEOTIDE SEQUENCE [LARGE SCALE GENOMIC DNA]</scope>
    <source>
        <strain evidence="6 7">ATHUM6906</strain>
    </source>
</reference>
<dbReference type="SUPFAM" id="SSF53474">
    <property type="entry name" value="alpha/beta-Hydrolases"/>
    <property type="match status" value="1"/>
</dbReference>
<accession>A0ABR0SLK4</accession>
<evidence type="ECO:0000313" key="7">
    <source>
        <dbReference type="Proteomes" id="UP001338125"/>
    </source>
</evidence>
<name>A0ABR0SLK4_9HYPO</name>
<organism evidence="6 7">
    <name type="scientific">Cladobotryum mycophilum</name>
    <dbReference type="NCBI Taxonomy" id="491253"/>
    <lineage>
        <taxon>Eukaryota</taxon>
        <taxon>Fungi</taxon>
        <taxon>Dikarya</taxon>
        <taxon>Ascomycota</taxon>
        <taxon>Pezizomycotina</taxon>
        <taxon>Sordariomycetes</taxon>
        <taxon>Hypocreomycetidae</taxon>
        <taxon>Hypocreales</taxon>
        <taxon>Hypocreaceae</taxon>
        <taxon>Cladobotryum</taxon>
    </lineage>
</organism>
<gene>
    <name evidence="6" type="ORF">PT974_06434</name>
</gene>
<dbReference type="Proteomes" id="UP001338125">
    <property type="component" value="Unassembled WGS sequence"/>
</dbReference>
<proteinExistence type="predicted"/>
<evidence type="ECO:0000256" key="2">
    <source>
        <dbReference type="ARBA" id="ARBA00022801"/>
    </source>
</evidence>
<dbReference type="PANTHER" id="PTHR10272">
    <property type="entry name" value="PLATELET-ACTIVATING FACTOR ACETYLHYDROLASE"/>
    <property type="match status" value="1"/>
</dbReference>
<evidence type="ECO:0000256" key="5">
    <source>
        <dbReference type="SAM" id="SignalP"/>
    </source>
</evidence>
<protein>
    <recommendedName>
        <fullName evidence="1">1-alkyl-2-acetylglycerophosphocholine esterase</fullName>
        <ecNumber evidence="1">3.1.1.47</ecNumber>
    </recommendedName>
</protein>
<dbReference type="Gene3D" id="3.40.50.1820">
    <property type="entry name" value="alpha/beta hydrolase"/>
    <property type="match status" value="1"/>
</dbReference>
<evidence type="ECO:0000256" key="4">
    <source>
        <dbReference type="ARBA" id="ARBA00023098"/>
    </source>
</evidence>
<keyword evidence="2" id="KW-0378">Hydrolase</keyword>
<sequence>MRLLTSIRLFSAVATAVLVPGPFGPYDVAVKIQPLTDTSRPDPFDPTGQSKSRRLLVSVFLPIEKQRRSCPPTTVPYMTPPVAASYGEQANQVVGLPATFYNQFEMQFCDLSKLPSCAKTGKQKKKYPLILFGPGLAESRLIYNAMARSLASQGYVVVSVDHPFEAPAIQFPDGSIIEGIDIDSDSESVLEKVLSVRTTDMSFIIDQLSNKTITDPLLADFPGTLDLKQLAMWGHSFGGATSASLLHSDERLVGGLDLDGMLVNPILSTDITKPFVLAGQLAHDAGDPTWGQFWPHLKGKSMQIGIDHTLHGSFKDILLLASVLDLTDETRQAIQQAVGSIDPYQLDKDLNGILNAFFKLIFNGQPAPLQNLPQNFANVSIVRRNNL</sequence>
<dbReference type="PANTHER" id="PTHR10272:SF14">
    <property type="entry name" value="PAF ACETYLHYDROLASE FAMILY PROTEIN"/>
    <property type="match status" value="1"/>
</dbReference>
<dbReference type="EC" id="3.1.1.47" evidence="1"/>
<keyword evidence="7" id="KW-1185">Reference proteome</keyword>
<feature type="chain" id="PRO_5046661530" description="1-alkyl-2-acetylglycerophosphocholine esterase" evidence="5">
    <location>
        <begin position="17"/>
        <end position="387"/>
    </location>
</feature>
<dbReference type="Pfam" id="PF03403">
    <property type="entry name" value="PAF-AH_p_II"/>
    <property type="match status" value="2"/>
</dbReference>
<evidence type="ECO:0000256" key="3">
    <source>
        <dbReference type="ARBA" id="ARBA00022963"/>
    </source>
</evidence>
<evidence type="ECO:0000313" key="6">
    <source>
        <dbReference type="EMBL" id="KAK5993008.1"/>
    </source>
</evidence>
<dbReference type="InterPro" id="IPR029058">
    <property type="entry name" value="AB_hydrolase_fold"/>
</dbReference>
<comment type="caution">
    <text evidence="6">The sequence shown here is derived from an EMBL/GenBank/DDBJ whole genome shotgun (WGS) entry which is preliminary data.</text>
</comment>
<evidence type="ECO:0000256" key="1">
    <source>
        <dbReference type="ARBA" id="ARBA00013201"/>
    </source>
</evidence>
<keyword evidence="4" id="KW-0443">Lipid metabolism</keyword>